<organism evidence="1 2">
    <name type="scientific">Coniosporium uncinatum</name>
    <dbReference type="NCBI Taxonomy" id="93489"/>
    <lineage>
        <taxon>Eukaryota</taxon>
        <taxon>Fungi</taxon>
        <taxon>Dikarya</taxon>
        <taxon>Ascomycota</taxon>
        <taxon>Pezizomycotina</taxon>
        <taxon>Dothideomycetes</taxon>
        <taxon>Dothideomycetes incertae sedis</taxon>
        <taxon>Coniosporium</taxon>
    </lineage>
</organism>
<evidence type="ECO:0000313" key="2">
    <source>
        <dbReference type="Proteomes" id="UP001186974"/>
    </source>
</evidence>
<feature type="non-terminal residue" evidence="1">
    <location>
        <position position="257"/>
    </location>
</feature>
<name>A0ACC3D738_9PEZI</name>
<sequence length="257" mass="28671">MANPQEELPLTFGVELEGIFAFTENLRAHLDRQYPAAQIVKEPLPEEIRGFSSRDYPKLCYNSWVIANDGSHPLTIEPLSHSGCRAYRDEPLQLAHDLLANVPGRENCFVQHEDDHAKPTSYHDWSISSDHSLVALTKDELRAVLDKRSELSTTISTEDEGKKEEGKKKKKKKKKKKTELPLAPTNPSSWDSFGIELVSPPYSSPTAFLNDLTPLLHTLTTTPGYALTSTPPCCGMHVHVGLPSSTRLPLRTLQHLA</sequence>
<gene>
    <name evidence="1" type="ORF">LTS18_003224</name>
</gene>
<evidence type="ECO:0000313" key="1">
    <source>
        <dbReference type="EMBL" id="KAK3062859.1"/>
    </source>
</evidence>
<proteinExistence type="predicted"/>
<protein>
    <submittedName>
        <fullName evidence="1">Uncharacterized protein</fullName>
    </submittedName>
</protein>
<comment type="caution">
    <text evidence="1">The sequence shown here is derived from an EMBL/GenBank/DDBJ whole genome shotgun (WGS) entry which is preliminary data.</text>
</comment>
<dbReference type="EMBL" id="JAWDJW010007095">
    <property type="protein sequence ID" value="KAK3062859.1"/>
    <property type="molecule type" value="Genomic_DNA"/>
</dbReference>
<dbReference type="Proteomes" id="UP001186974">
    <property type="component" value="Unassembled WGS sequence"/>
</dbReference>
<keyword evidence="2" id="KW-1185">Reference proteome</keyword>
<reference evidence="1" key="1">
    <citation type="submission" date="2024-09" db="EMBL/GenBank/DDBJ databases">
        <title>Black Yeasts Isolated from many extreme environments.</title>
        <authorList>
            <person name="Coleine C."/>
            <person name="Stajich J.E."/>
            <person name="Selbmann L."/>
        </authorList>
    </citation>
    <scope>NUCLEOTIDE SEQUENCE</scope>
    <source>
        <strain evidence="1">CCFEE 5737</strain>
    </source>
</reference>
<accession>A0ACC3D738</accession>